<evidence type="ECO:0000313" key="4">
    <source>
        <dbReference type="Proteomes" id="UP000054350"/>
    </source>
</evidence>
<sequence length="229" mass="24969">MSDTGSEIDAQEQAPTIGTYEGDRAATGERHGKGRNTFPNGDVYEGDYFAGRREGRGIYTWKKPRARYVGGYLENLRHGPGAMVYPDGSRYKGEFKAGKRHGKGIYVYANGDWYDGMWENNVKHGEGVYTFAATKSTISGTWDKNWLAGPAEIKHADHQVRGSFAPVRETVPVNPDDETAGTMEVVADSKLTLPCALQFTSTGYTVPVCRVPQQVGLGVPAPAAEDEGK</sequence>
<dbReference type="AlphaFoldDB" id="A0A0L0S8U2"/>
<dbReference type="SMART" id="SM00698">
    <property type="entry name" value="MORN"/>
    <property type="match status" value="5"/>
</dbReference>
<dbReference type="OrthoDB" id="294378at2759"/>
<evidence type="ECO:0000313" key="3">
    <source>
        <dbReference type="EMBL" id="KNE58825.1"/>
    </source>
</evidence>
<keyword evidence="1" id="KW-0677">Repeat</keyword>
<dbReference type="Gene3D" id="2.20.110.10">
    <property type="entry name" value="Histone H3 K4-specific methyltransferase SET7/9 N-terminal domain"/>
    <property type="match status" value="2"/>
</dbReference>
<dbReference type="Proteomes" id="UP000054350">
    <property type="component" value="Unassembled WGS sequence"/>
</dbReference>
<organism evidence="3 4">
    <name type="scientific">Allomyces macrogynus (strain ATCC 38327)</name>
    <name type="common">Allomyces javanicus var. macrogynus</name>
    <dbReference type="NCBI Taxonomy" id="578462"/>
    <lineage>
        <taxon>Eukaryota</taxon>
        <taxon>Fungi</taxon>
        <taxon>Fungi incertae sedis</taxon>
        <taxon>Blastocladiomycota</taxon>
        <taxon>Blastocladiomycetes</taxon>
        <taxon>Blastocladiales</taxon>
        <taxon>Blastocladiaceae</taxon>
        <taxon>Allomyces</taxon>
    </lineage>
</organism>
<feature type="region of interest" description="Disordered" evidence="2">
    <location>
        <begin position="1"/>
        <end position="38"/>
    </location>
</feature>
<dbReference type="STRING" id="578462.A0A0L0S8U2"/>
<dbReference type="EMBL" id="GG745333">
    <property type="protein sequence ID" value="KNE58825.1"/>
    <property type="molecule type" value="Genomic_DNA"/>
</dbReference>
<dbReference type="PANTHER" id="PTHR43215">
    <property type="entry name" value="RADIAL SPOKE HEAD 1 HOMOLOG"/>
    <property type="match status" value="1"/>
</dbReference>
<evidence type="ECO:0000256" key="1">
    <source>
        <dbReference type="ARBA" id="ARBA00022737"/>
    </source>
</evidence>
<keyword evidence="4" id="KW-1185">Reference proteome</keyword>
<reference evidence="4" key="2">
    <citation type="submission" date="2009-11" db="EMBL/GenBank/DDBJ databases">
        <title>The Genome Sequence of Allomyces macrogynus strain ATCC 38327.</title>
        <authorList>
            <consortium name="The Broad Institute Genome Sequencing Platform"/>
            <person name="Russ C."/>
            <person name="Cuomo C."/>
            <person name="Shea T."/>
            <person name="Young S.K."/>
            <person name="Zeng Q."/>
            <person name="Koehrsen M."/>
            <person name="Haas B."/>
            <person name="Borodovsky M."/>
            <person name="Guigo R."/>
            <person name="Alvarado L."/>
            <person name="Berlin A."/>
            <person name="Borenstein D."/>
            <person name="Chen Z."/>
            <person name="Engels R."/>
            <person name="Freedman E."/>
            <person name="Gellesch M."/>
            <person name="Goldberg J."/>
            <person name="Griggs A."/>
            <person name="Gujja S."/>
            <person name="Heiman D."/>
            <person name="Hepburn T."/>
            <person name="Howarth C."/>
            <person name="Jen D."/>
            <person name="Larson L."/>
            <person name="Lewis B."/>
            <person name="Mehta T."/>
            <person name="Park D."/>
            <person name="Pearson M."/>
            <person name="Roberts A."/>
            <person name="Saif S."/>
            <person name="Shenoy N."/>
            <person name="Sisk P."/>
            <person name="Stolte C."/>
            <person name="Sykes S."/>
            <person name="Walk T."/>
            <person name="White J."/>
            <person name="Yandava C."/>
            <person name="Burger G."/>
            <person name="Gray M.W."/>
            <person name="Holland P.W.H."/>
            <person name="King N."/>
            <person name="Lang F.B.F."/>
            <person name="Roger A.J."/>
            <person name="Ruiz-Trillo I."/>
            <person name="Lander E."/>
            <person name="Nusbaum C."/>
        </authorList>
    </citation>
    <scope>NUCLEOTIDE SEQUENCE [LARGE SCALE GENOMIC DNA]</scope>
    <source>
        <strain evidence="4">ATCC 38327</strain>
    </source>
</reference>
<dbReference type="VEuPathDB" id="FungiDB:AMAG_04370"/>
<proteinExistence type="predicted"/>
<name>A0A0L0S8U2_ALLM3</name>
<dbReference type="SUPFAM" id="SSF82185">
    <property type="entry name" value="Histone H3 K4-specific methyltransferase SET7/9 N-terminal domain"/>
    <property type="match status" value="2"/>
</dbReference>
<protein>
    <submittedName>
        <fullName evidence="3">Uncharacterized protein</fullName>
    </submittedName>
</protein>
<evidence type="ECO:0000256" key="2">
    <source>
        <dbReference type="SAM" id="MobiDB-lite"/>
    </source>
</evidence>
<feature type="compositionally biased region" description="Basic and acidic residues" evidence="2">
    <location>
        <begin position="21"/>
        <end position="31"/>
    </location>
</feature>
<dbReference type="OMA" id="MENNVPH"/>
<gene>
    <name evidence="3" type="ORF">AMAG_04370</name>
</gene>
<dbReference type="FunFam" id="2.20.110.10:FF:000002">
    <property type="entry name" value="Phosphatidylinositol 4-phosphate 5-kinase 8"/>
    <property type="match status" value="1"/>
</dbReference>
<dbReference type="InterPro" id="IPR003409">
    <property type="entry name" value="MORN"/>
</dbReference>
<reference evidence="3 4" key="1">
    <citation type="submission" date="2009-11" db="EMBL/GenBank/DDBJ databases">
        <title>Annotation of Allomyces macrogynus ATCC 38327.</title>
        <authorList>
            <consortium name="The Broad Institute Genome Sequencing Platform"/>
            <person name="Russ C."/>
            <person name="Cuomo C."/>
            <person name="Burger G."/>
            <person name="Gray M.W."/>
            <person name="Holland P.W.H."/>
            <person name="King N."/>
            <person name="Lang F.B.F."/>
            <person name="Roger A.J."/>
            <person name="Ruiz-Trillo I."/>
            <person name="Young S.K."/>
            <person name="Zeng Q."/>
            <person name="Gargeya S."/>
            <person name="Fitzgerald M."/>
            <person name="Haas B."/>
            <person name="Abouelleil A."/>
            <person name="Alvarado L."/>
            <person name="Arachchi H.M."/>
            <person name="Berlin A."/>
            <person name="Chapman S.B."/>
            <person name="Gearin G."/>
            <person name="Goldberg J."/>
            <person name="Griggs A."/>
            <person name="Gujja S."/>
            <person name="Hansen M."/>
            <person name="Heiman D."/>
            <person name="Howarth C."/>
            <person name="Larimer J."/>
            <person name="Lui A."/>
            <person name="MacDonald P.J.P."/>
            <person name="McCowen C."/>
            <person name="Montmayeur A."/>
            <person name="Murphy C."/>
            <person name="Neiman D."/>
            <person name="Pearson M."/>
            <person name="Priest M."/>
            <person name="Roberts A."/>
            <person name="Saif S."/>
            <person name="Shea T."/>
            <person name="Sisk P."/>
            <person name="Stolte C."/>
            <person name="Sykes S."/>
            <person name="Wortman J."/>
            <person name="Nusbaum C."/>
            <person name="Birren B."/>
        </authorList>
    </citation>
    <scope>NUCLEOTIDE SEQUENCE [LARGE SCALE GENOMIC DNA]</scope>
    <source>
        <strain evidence="3 4">ATCC 38327</strain>
    </source>
</reference>
<dbReference type="PANTHER" id="PTHR43215:SF14">
    <property type="entry name" value="RADIAL SPOKE HEAD 1 HOMOLOG"/>
    <property type="match status" value="1"/>
</dbReference>
<dbReference type="Pfam" id="PF02493">
    <property type="entry name" value="MORN"/>
    <property type="match status" value="5"/>
</dbReference>
<accession>A0A0L0S8U2</accession>
<dbReference type="eggNOG" id="KOG0231">
    <property type="taxonomic scope" value="Eukaryota"/>
</dbReference>